<comment type="function">
    <text evidence="2 8">Synthesizes alpha-1,4-glucan chains using ADP-glucose.</text>
</comment>
<organism evidence="11 12">
    <name type="scientific">Marivita hallyeonensis</name>
    <dbReference type="NCBI Taxonomy" id="996342"/>
    <lineage>
        <taxon>Bacteria</taxon>
        <taxon>Pseudomonadati</taxon>
        <taxon>Pseudomonadota</taxon>
        <taxon>Alphaproteobacteria</taxon>
        <taxon>Rhodobacterales</taxon>
        <taxon>Roseobacteraceae</taxon>
        <taxon>Marivita</taxon>
    </lineage>
</organism>
<dbReference type="GO" id="GO:0009011">
    <property type="term" value="F:alpha-1,4-glucan glucosyltransferase (ADP-glucose donor) activity"/>
    <property type="evidence" value="ECO:0007669"/>
    <property type="project" value="UniProtKB-UniRule"/>
</dbReference>
<evidence type="ECO:0000256" key="5">
    <source>
        <dbReference type="ARBA" id="ARBA00022676"/>
    </source>
</evidence>
<name>A0A1M5WTP8_9RHOB</name>
<evidence type="ECO:0000256" key="3">
    <source>
        <dbReference type="ARBA" id="ARBA00004964"/>
    </source>
</evidence>
<evidence type="ECO:0000256" key="4">
    <source>
        <dbReference type="ARBA" id="ARBA00010281"/>
    </source>
</evidence>
<evidence type="ECO:0000313" key="12">
    <source>
        <dbReference type="Proteomes" id="UP000184221"/>
    </source>
</evidence>
<dbReference type="Pfam" id="PF00534">
    <property type="entry name" value="Glycos_transf_1"/>
    <property type="match status" value="1"/>
</dbReference>
<keyword evidence="6 8" id="KW-0808">Transferase</keyword>
<dbReference type="Proteomes" id="UP000184221">
    <property type="component" value="Unassembled WGS sequence"/>
</dbReference>
<dbReference type="Gene3D" id="3.40.50.2000">
    <property type="entry name" value="Glycogen Phosphorylase B"/>
    <property type="match status" value="2"/>
</dbReference>
<feature type="domain" description="Starch synthase catalytic" evidence="10">
    <location>
        <begin position="2"/>
        <end position="235"/>
    </location>
</feature>
<dbReference type="PANTHER" id="PTHR45825:SF11">
    <property type="entry name" value="ALPHA AMYLASE DOMAIN-CONTAINING PROTEIN"/>
    <property type="match status" value="1"/>
</dbReference>
<evidence type="ECO:0000313" key="11">
    <source>
        <dbReference type="EMBL" id="SHH91045.1"/>
    </source>
</evidence>
<dbReference type="GO" id="GO:0005978">
    <property type="term" value="P:glycogen biosynthetic process"/>
    <property type="evidence" value="ECO:0007669"/>
    <property type="project" value="UniProtKB-UniRule"/>
</dbReference>
<dbReference type="NCBIfam" id="TIGR02095">
    <property type="entry name" value="glgA"/>
    <property type="match status" value="1"/>
</dbReference>
<proteinExistence type="inferred from homology"/>
<dbReference type="AlphaFoldDB" id="A0A1M5WTP8"/>
<dbReference type="GO" id="GO:0005829">
    <property type="term" value="C:cytosol"/>
    <property type="evidence" value="ECO:0007669"/>
    <property type="project" value="TreeGrafter"/>
</dbReference>
<dbReference type="PANTHER" id="PTHR45825">
    <property type="entry name" value="GRANULE-BOUND STARCH SYNTHASE 1, CHLOROPLASTIC/AMYLOPLASTIC"/>
    <property type="match status" value="1"/>
</dbReference>
<protein>
    <recommendedName>
        <fullName evidence="8">Glycogen synthase</fullName>
        <ecNumber evidence="8">2.4.1.21</ecNumber>
    </recommendedName>
    <alternativeName>
        <fullName evidence="8">Starch [bacterial glycogen] synthase</fullName>
    </alternativeName>
</protein>
<reference evidence="11 12" key="1">
    <citation type="submission" date="2016-11" db="EMBL/GenBank/DDBJ databases">
        <authorList>
            <person name="Jaros S."/>
            <person name="Januszkiewicz K."/>
            <person name="Wedrychowicz H."/>
        </authorList>
    </citation>
    <scope>NUCLEOTIDE SEQUENCE [LARGE SCALE GENOMIC DNA]</scope>
    <source>
        <strain evidence="11 12">DSM 29431</strain>
    </source>
</reference>
<dbReference type="InterPro" id="IPR011835">
    <property type="entry name" value="GS/SS"/>
</dbReference>
<evidence type="ECO:0000256" key="2">
    <source>
        <dbReference type="ARBA" id="ARBA00002764"/>
    </source>
</evidence>
<keyword evidence="12" id="KW-1185">Reference proteome</keyword>
<dbReference type="CDD" id="cd03791">
    <property type="entry name" value="GT5_Glycogen_synthase_DULL1-like"/>
    <property type="match status" value="1"/>
</dbReference>
<evidence type="ECO:0000256" key="8">
    <source>
        <dbReference type="HAMAP-Rule" id="MF_00484"/>
    </source>
</evidence>
<keyword evidence="7 8" id="KW-0320">Glycogen biosynthesis</keyword>
<keyword evidence="5 8" id="KW-0328">Glycosyltransferase</keyword>
<dbReference type="SUPFAM" id="SSF53756">
    <property type="entry name" value="UDP-Glycosyltransferase/glycogen phosphorylase"/>
    <property type="match status" value="1"/>
</dbReference>
<evidence type="ECO:0000259" key="10">
    <source>
        <dbReference type="Pfam" id="PF08323"/>
    </source>
</evidence>
<dbReference type="EC" id="2.4.1.21" evidence="8"/>
<feature type="binding site" evidence="8">
    <location>
        <position position="15"/>
    </location>
    <ligand>
        <name>ADP-alpha-D-glucose</name>
        <dbReference type="ChEBI" id="CHEBI:57498"/>
    </ligand>
</feature>
<evidence type="ECO:0000256" key="6">
    <source>
        <dbReference type="ARBA" id="ARBA00022679"/>
    </source>
</evidence>
<comment type="catalytic activity">
    <reaction evidence="1 8">
        <text>[(1-&gt;4)-alpha-D-glucosyl](n) + ADP-alpha-D-glucose = [(1-&gt;4)-alpha-D-glucosyl](n+1) + ADP + H(+)</text>
        <dbReference type="Rhea" id="RHEA:18189"/>
        <dbReference type="Rhea" id="RHEA-COMP:9584"/>
        <dbReference type="Rhea" id="RHEA-COMP:9587"/>
        <dbReference type="ChEBI" id="CHEBI:15378"/>
        <dbReference type="ChEBI" id="CHEBI:15444"/>
        <dbReference type="ChEBI" id="CHEBI:57498"/>
        <dbReference type="ChEBI" id="CHEBI:456216"/>
        <dbReference type="EC" id="2.4.1.21"/>
    </reaction>
</comment>
<dbReference type="HAMAP" id="MF_00484">
    <property type="entry name" value="Glycogen_synth"/>
    <property type="match status" value="1"/>
</dbReference>
<dbReference type="UniPathway" id="UPA00164"/>
<evidence type="ECO:0000256" key="1">
    <source>
        <dbReference type="ARBA" id="ARBA00001478"/>
    </source>
</evidence>
<dbReference type="OrthoDB" id="9808590at2"/>
<gene>
    <name evidence="8" type="primary">glgA</name>
    <name evidence="11" type="ORF">SAMN05443551_3520</name>
</gene>
<dbReference type="GO" id="GO:0004373">
    <property type="term" value="F:alpha-1,4-glucan glucosyltransferase (UDP-glucose donor) activity"/>
    <property type="evidence" value="ECO:0007669"/>
    <property type="project" value="InterPro"/>
</dbReference>
<comment type="pathway">
    <text evidence="3 8">Glycan biosynthesis; glycogen biosynthesis.</text>
</comment>
<dbReference type="Pfam" id="PF08323">
    <property type="entry name" value="Glyco_transf_5"/>
    <property type="match status" value="1"/>
</dbReference>
<dbReference type="NCBIfam" id="NF001899">
    <property type="entry name" value="PRK00654.1-2"/>
    <property type="match status" value="1"/>
</dbReference>
<evidence type="ECO:0000256" key="7">
    <source>
        <dbReference type="ARBA" id="ARBA00023056"/>
    </source>
</evidence>
<accession>A0A1M5WTP8</accession>
<comment type="similarity">
    <text evidence="4 8">Belongs to the glycosyltransferase 1 family. Bacterial/plant glycogen synthase subfamily.</text>
</comment>
<sequence>MQVLMVSSECAPFVKTGGLADVVGALPAALKPLGVEARVVLPAYPQLFPLLPKGTEVAAFDDLPGGTARVVAVEAEGVPLVLLDAPQLFDRPGGPYIDEDGRDWPDNHIRFAALSMAAARICMGVIDGYQPDILHAHDWQAALSPVYLRMTGRTEPKSIITIHNIAFQGRFGPQVLGQLHLKTDWFHPEGLEFHGDLNMLKGALMYSDRITTVSPTYAREILTPEFGMGLDGVLRARSDVLSGLLNGIDTDVWNPADDKALAENFDAKTLKRKAANKAALQEQLGLVTHATGPLFCVVSRLTSQKGLDALLDAVPHLVATGGQLAVLGTGQRELEQGFKTAAETHAGQVATHIGYDEPLSHLFQAGSDAILIPSRFEPCGLTQLYGLRYGTLPVVARTGGLADTVIDANVAAIAAKAATGFVFSDVSGAGISGVVDRVVDAYADPKLWQAMQRNAMRHPVSWETSAKAYRDMYSDLV</sequence>
<dbReference type="EMBL" id="FQXC01000005">
    <property type="protein sequence ID" value="SHH91045.1"/>
    <property type="molecule type" value="Genomic_DNA"/>
</dbReference>
<feature type="domain" description="Glycosyl transferase family 1" evidence="9">
    <location>
        <begin position="291"/>
        <end position="436"/>
    </location>
</feature>
<dbReference type="InterPro" id="IPR001296">
    <property type="entry name" value="Glyco_trans_1"/>
</dbReference>
<dbReference type="STRING" id="996342.SAMN05443551_3520"/>
<evidence type="ECO:0000259" key="9">
    <source>
        <dbReference type="Pfam" id="PF00534"/>
    </source>
</evidence>
<dbReference type="InterPro" id="IPR013534">
    <property type="entry name" value="Starch_synth_cat_dom"/>
</dbReference>
<dbReference type="RefSeq" id="WP_072779399.1">
    <property type="nucleotide sequence ID" value="NZ_FQXC01000005.1"/>
</dbReference>